<dbReference type="RefSeq" id="WP_146798600.1">
    <property type="nucleotide sequence ID" value="NZ_BARC01000009.1"/>
</dbReference>
<gene>
    <name evidence="3" type="ORF">GWA01_25040</name>
</gene>
<evidence type="ECO:0000313" key="4">
    <source>
        <dbReference type="Proteomes" id="UP000321230"/>
    </source>
</evidence>
<keyword evidence="4" id="KW-1185">Reference proteome</keyword>
<feature type="chain" id="PRO_5022166100" evidence="1">
    <location>
        <begin position="23"/>
        <end position="320"/>
    </location>
</feature>
<dbReference type="InterPro" id="IPR022742">
    <property type="entry name" value="Hydrolase_4"/>
</dbReference>
<organism evidence="3 4">
    <name type="scientific">Gluconobacter wancherniae NBRC 103581</name>
    <dbReference type="NCBI Taxonomy" id="656744"/>
    <lineage>
        <taxon>Bacteria</taxon>
        <taxon>Pseudomonadati</taxon>
        <taxon>Pseudomonadota</taxon>
        <taxon>Alphaproteobacteria</taxon>
        <taxon>Acetobacterales</taxon>
        <taxon>Acetobacteraceae</taxon>
        <taxon>Gluconobacter</taxon>
    </lineage>
</organism>
<evidence type="ECO:0000259" key="2">
    <source>
        <dbReference type="Pfam" id="PF12146"/>
    </source>
</evidence>
<dbReference type="Pfam" id="PF12146">
    <property type="entry name" value="Hydrolase_4"/>
    <property type="match status" value="1"/>
</dbReference>
<dbReference type="Gene3D" id="3.40.50.1820">
    <property type="entry name" value="alpha/beta hydrolase"/>
    <property type="match status" value="1"/>
</dbReference>
<dbReference type="SUPFAM" id="SSF53474">
    <property type="entry name" value="alpha/beta-Hydrolases"/>
    <property type="match status" value="1"/>
</dbReference>
<feature type="signal peptide" evidence="1">
    <location>
        <begin position="1"/>
        <end position="22"/>
    </location>
</feature>
<evidence type="ECO:0000313" key="3">
    <source>
        <dbReference type="EMBL" id="GEK94734.1"/>
    </source>
</evidence>
<dbReference type="AlphaFoldDB" id="A0A511B2T8"/>
<dbReference type="OrthoDB" id="9809549at2"/>
<reference evidence="3 4" key="1">
    <citation type="submission" date="2019-07" db="EMBL/GenBank/DDBJ databases">
        <title>Whole genome shotgun sequence of Gluconobacter wancherniae NBRC 103581.</title>
        <authorList>
            <person name="Hosoyama A."/>
            <person name="Uohara A."/>
            <person name="Ohji S."/>
            <person name="Ichikawa N."/>
        </authorList>
    </citation>
    <scope>NUCLEOTIDE SEQUENCE [LARGE SCALE GENOMIC DNA]</scope>
    <source>
        <strain evidence="3 4">NBRC 103581</strain>
    </source>
</reference>
<sequence>MLMSRWTFLPVLAVLCGGISNAAPVSTDMTISGPQGALAGTFLSSGDHAPIVLMIPGSGPTDRDGNSATGMRPATLRLLAEGLANRGISSVRIDKRGMFGSQAAIPDANKVTISDYVDDVRNWVGAIRKKTGVRCVWVLGHSEGGLVALAAAQKPDGICGLLLLSTAAVSMDRLIGWQLHRNPANAPLLPQADIALARLKAGEHFDDSGLAVPLRPLFSKEIQGYLIDVMHYDPVKLASKISLPVLIVQGGRDVQVFPRNAEMLKAVCPKAEVLMVPQMTHVLKTTPGSAPQDMLRTYTDASLPLSPEIVPSVAQFVLRH</sequence>
<keyword evidence="1" id="KW-0732">Signal</keyword>
<dbReference type="EMBL" id="BJUZ01000005">
    <property type="protein sequence ID" value="GEK94734.1"/>
    <property type="molecule type" value="Genomic_DNA"/>
</dbReference>
<dbReference type="Proteomes" id="UP000321230">
    <property type="component" value="Unassembled WGS sequence"/>
</dbReference>
<dbReference type="PANTHER" id="PTHR43265:SF1">
    <property type="entry name" value="ESTERASE ESTD"/>
    <property type="match status" value="1"/>
</dbReference>
<keyword evidence="3" id="KW-0378">Hydrolase</keyword>
<dbReference type="InterPro" id="IPR053145">
    <property type="entry name" value="AB_hydrolase_Est10"/>
</dbReference>
<comment type="caution">
    <text evidence="3">The sequence shown here is derived from an EMBL/GenBank/DDBJ whole genome shotgun (WGS) entry which is preliminary data.</text>
</comment>
<dbReference type="PANTHER" id="PTHR43265">
    <property type="entry name" value="ESTERASE ESTD"/>
    <property type="match status" value="1"/>
</dbReference>
<dbReference type="InterPro" id="IPR029058">
    <property type="entry name" value="AB_hydrolase_fold"/>
</dbReference>
<dbReference type="GO" id="GO:0052689">
    <property type="term" value="F:carboxylic ester hydrolase activity"/>
    <property type="evidence" value="ECO:0007669"/>
    <property type="project" value="TreeGrafter"/>
</dbReference>
<evidence type="ECO:0000256" key="1">
    <source>
        <dbReference type="SAM" id="SignalP"/>
    </source>
</evidence>
<protein>
    <submittedName>
        <fullName evidence="3">Alpha/beta hydrolase</fullName>
    </submittedName>
</protein>
<accession>A0A511B2T8</accession>
<proteinExistence type="predicted"/>
<name>A0A511B2T8_9PROT</name>
<feature type="domain" description="Serine aminopeptidase S33" evidence="2">
    <location>
        <begin position="79"/>
        <end position="171"/>
    </location>
</feature>